<organism evidence="1 2">
    <name type="scientific">Racocetra fulgida</name>
    <dbReference type="NCBI Taxonomy" id="60492"/>
    <lineage>
        <taxon>Eukaryota</taxon>
        <taxon>Fungi</taxon>
        <taxon>Fungi incertae sedis</taxon>
        <taxon>Mucoromycota</taxon>
        <taxon>Glomeromycotina</taxon>
        <taxon>Glomeromycetes</taxon>
        <taxon>Diversisporales</taxon>
        <taxon>Gigasporaceae</taxon>
        <taxon>Racocetra</taxon>
    </lineage>
</organism>
<dbReference type="EMBL" id="CAJVPZ010086162">
    <property type="protein sequence ID" value="CAG8811932.1"/>
    <property type="molecule type" value="Genomic_DNA"/>
</dbReference>
<evidence type="ECO:0000313" key="1">
    <source>
        <dbReference type="EMBL" id="CAG8811932.1"/>
    </source>
</evidence>
<feature type="non-terminal residue" evidence="1">
    <location>
        <position position="87"/>
    </location>
</feature>
<name>A0A9N9PDS5_9GLOM</name>
<dbReference type="AlphaFoldDB" id="A0A9N9PDS5"/>
<gene>
    <name evidence="1" type="ORF">RFULGI_LOCUS18856</name>
</gene>
<feature type="non-terminal residue" evidence="1">
    <location>
        <position position="1"/>
    </location>
</feature>
<proteinExistence type="predicted"/>
<sequence length="87" mass="10523">NYATFNDEDVYTINDILFSYEKDAITLVCNANIENIVNKKFDNFEKKFTVNNTSFCWIQNENTIIDFLKEKFYYYYIRSKNLLKDDN</sequence>
<evidence type="ECO:0000313" key="2">
    <source>
        <dbReference type="Proteomes" id="UP000789396"/>
    </source>
</evidence>
<keyword evidence="2" id="KW-1185">Reference proteome</keyword>
<dbReference type="Proteomes" id="UP000789396">
    <property type="component" value="Unassembled WGS sequence"/>
</dbReference>
<reference evidence="1" key="1">
    <citation type="submission" date="2021-06" db="EMBL/GenBank/DDBJ databases">
        <authorList>
            <person name="Kallberg Y."/>
            <person name="Tangrot J."/>
            <person name="Rosling A."/>
        </authorList>
    </citation>
    <scope>NUCLEOTIDE SEQUENCE</scope>
    <source>
        <strain evidence="1">IN212</strain>
    </source>
</reference>
<comment type="caution">
    <text evidence="1">The sequence shown here is derived from an EMBL/GenBank/DDBJ whole genome shotgun (WGS) entry which is preliminary data.</text>
</comment>
<protein>
    <submittedName>
        <fullName evidence="1">12861_t:CDS:1</fullName>
    </submittedName>
</protein>
<accession>A0A9N9PDS5</accession>